<sequence>MMVNILGAGIFYLALLFDPTSRNLYVHPPNVQSAAVIIGGTVADVESGGVDETWDGSSHRPMKRCFHLLHASVHIPSIQAAHILSRTNALDQLSFLRHLSRFTPASRYSTVVVRSSSGLIVGVGGRAAGRDEKLPNGISIVDTT</sequence>
<feature type="chain" id="PRO_5043956658" evidence="1">
    <location>
        <begin position="23"/>
        <end position="144"/>
    </location>
</feature>
<dbReference type="AlphaFoldDB" id="A0AAW0APW0"/>
<organism evidence="2 3">
    <name type="scientific">Paramarasmius palmivorus</name>
    <dbReference type="NCBI Taxonomy" id="297713"/>
    <lineage>
        <taxon>Eukaryota</taxon>
        <taxon>Fungi</taxon>
        <taxon>Dikarya</taxon>
        <taxon>Basidiomycota</taxon>
        <taxon>Agaricomycotina</taxon>
        <taxon>Agaricomycetes</taxon>
        <taxon>Agaricomycetidae</taxon>
        <taxon>Agaricales</taxon>
        <taxon>Marasmiineae</taxon>
        <taxon>Marasmiaceae</taxon>
        <taxon>Paramarasmius</taxon>
    </lineage>
</organism>
<proteinExistence type="predicted"/>
<keyword evidence="1" id="KW-0732">Signal</keyword>
<name>A0AAW0APW0_9AGAR</name>
<feature type="signal peptide" evidence="1">
    <location>
        <begin position="1"/>
        <end position="22"/>
    </location>
</feature>
<reference evidence="2 3" key="1">
    <citation type="submission" date="2024-01" db="EMBL/GenBank/DDBJ databases">
        <title>A draft genome for a cacao thread blight-causing isolate of Paramarasmius palmivorus.</title>
        <authorList>
            <person name="Baruah I.K."/>
            <person name="Bukari Y."/>
            <person name="Amoako-Attah I."/>
            <person name="Meinhardt L.W."/>
            <person name="Bailey B.A."/>
            <person name="Cohen S.P."/>
        </authorList>
    </citation>
    <scope>NUCLEOTIDE SEQUENCE [LARGE SCALE GENOMIC DNA]</scope>
    <source>
        <strain evidence="2 3">GH-12</strain>
    </source>
</reference>
<protein>
    <submittedName>
        <fullName evidence="2">Uncharacterized protein</fullName>
    </submittedName>
</protein>
<evidence type="ECO:0000313" key="3">
    <source>
        <dbReference type="Proteomes" id="UP001383192"/>
    </source>
</evidence>
<dbReference type="Proteomes" id="UP001383192">
    <property type="component" value="Unassembled WGS sequence"/>
</dbReference>
<gene>
    <name evidence="2" type="ORF">VNI00_019334</name>
</gene>
<evidence type="ECO:0000256" key="1">
    <source>
        <dbReference type="SAM" id="SignalP"/>
    </source>
</evidence>
<evidence type="ECO:0000313" key="2">
    <source>
        <dbReference type="EMBL" id="KAK7014476.1"/>
    </source>
</evidence>
<keyword evidence="3" id="KW-1185">Reference proteome</keyword>
<comment type="caution">
    <text evidence="2">The sequence shown here is derived from an EMBL/GenBank/DDBJ whole genome shotgun (WGS) entry which is preliminary data.</text>
</comment>
<dbReference type="EMBL" id="JAYKXP010000359">
    <property type="protein sequence ID" value="KAK7014476.1"/>
    <property type="molecule type" value="Genomic_DNA"/>
</dbReference>
<accession>A0AAW0APW0</accession>